<evidence type="ECO:0000313" key="9">
    <source>
        <dbReference type="EMBL" id="KAK7590124.1"/>
    </source>
</evidence>
<dbReference type="GO" id="GO:0098552">
    <property type="term" value="C:side of membrane"/>
    <property type="evidence" value="ECO:0007669"/>
    <property type="project" value="UniProtKB-KW"/>
</dbReference>
<dbReference type="InterPro" id="IPR045860">
    <property type="entry name" value="Snake_toxin-like_sf"/>
</dbReference>
<dbReference type="PANTHER" id="PTHR33562">
    <property type="entry name" value="ATILLA, ISOFORM B-RELATED-RELATED"/>
    <property type="match status" value="1"/>
</dbReference>
<keyword evidence="5" id="KW-1133">Transmembrane helix</keyword>
<keyword evidence="8" id="KW-0449">Lipoprotein</keyword>
<dbReference type="InterPro" id="IPR050975">
    <property type="entry name" value="Sleep_regulator"/>
</dbReference>
<gene>
    <name evidence="9" type="ORF">V9T40_001737</name>
</gene>
<dbReference type="InterPro" id="IPR031424">
    <property type="entry name" value="QVR-like"/>
</dbReference>
<keyword evidence="10" id="KW-1185">Reference proteome</keyword>
<evidence type="ECO:0000256" key="4">
    <source>
        <dbReference type="ARBA" id="ARBA00022729"/>
    </source>
</evidence>
<comment type="caution">
    <text evidence="9">The sequence shown here is derived from an EMBL/GenBank/DDBJ whole genome shotgun (WGS) entry which is preliminary data.</text>
</comment>
<proteinExistence type="predicted"/>
<evidence type="ECO:0000256" key="8">
    <source>
        <dbReference type="ARBA" id="ARBA00023288"/>
    </source>
</evidence>
<dbReference type="CDD" id="cd23591">
    <property type="entry name" value="TFP_LU_ECD_Crim"/>
    <property type="match status" value="1"/>
</dbReference>
<evidence type="ECO:0000256" key="2">
    <source>
        <dbReference type="ARBA" id="ARBA00022622"/>
    </source>
</evidence>
<dbReference type="EMBL" id="JBBCAQ010000022">
    <property type="protein sequence ID" value="KAK7590124.1"/>
    <property type="molecule type" value="Genomic_DNA"/>
</dbReference>
<evidence type="ECO:0000256" key="7">
    <source>
        <dbReference type="ARBA" id="ARBA00023180"/>
    </source>
</evidence>
<keyword evidence="6" id="KW-0472">Membrane</keyword>
<sequence length="164" mass="18899">MFAACRCSRSQKIENSTQQRTNLKLGLRCYKCVSTQPGCGQPFHWIWYPSISCPEDDDVCIKIIEKKGGQDVITRDCLSSVKGIRTDIPADRYEGCRPALVDVKLANYVNNSIREIDIKRDYYDSTTFCFCYFDHWCNSGSLIQSSFYVLIPSLVVYLWRSLTF</sequence>
<dbReference type="Pfam" id="PF17064">
    <property type="entry name" value="QVR"/>
    <property type="match status" value="1"/>
</dbReference>
<evidence type="ECO:0000256" key="1">
    <source>
        <dbReference type="ARBA" id="ARBA00004589"/>
    </source>
</evidence>
<keyword evidence="2" id="KW-0336">GPI-anchor</keyword>
<comment type="subcellular location">
    <subcellularLocation>
        <location evidence="1">Membrane</location>
        <topology evidence="1">Lipid-anchor</topology>
        <topology evidence="1">GPI-anchor</topology>
    </subcellularLocation>
</comment>
<evidence type="ECO:0000313" key="10">
    <source>
        <dbReference type="Proteomes" id="UP001367676"/>
    </source>
</evidence>
<name>A0AAN9TH44_9HEMI</name>
<dbReference type="GO" id="GO:0032222">
    <property type="term" value="P:regulation of synaptic transmission, cholinergic"/>
    <property type="evidence" value="ECO:0007669"/>
    <property type="project" value="InterPro"/>
</dbReference>
<dbReference type="GO" id="GO:0030431">
    <property type="term" value="P:sleep"/>
    <property type="evidence" value="ECO:0007669"/>
    <property type="project" value="InterPro"/>
</dbReference>
<keyword evidence="7" id="KW-0325">Glycoprotein</keyword>
<evidence type="ECO:0000256" key="3">
    <source>
        <dbReference type="ARBA" id="ARBA00022692"/>
    </source>
</evidence>
<dbReference type="Proteomes" id="UP001367676">
    <property type="component" value="Unassembled WGS sequence"/>
</dbReference>
<protein>
    <recommendedName>
        <fullName evidence="11">Protein quiver</fullName>
    </recommendedName>
</protein>
<evidence type="ECO:0000256" key="6">
    <source>
        <dbReference type="ARBA" id="ARBA00023136"/>
    </source>
</evidence>
<dbReference type="PANTHER" id="PTHR33562:SF28">
    <property type="entry name" value="PROTEIN QUIVER"/>
    <property type="match status" value="1"/>
</dbReference>
<keyword evidence="4" id="KW-0732">Signal</keyword>
<organism evidence="9 10">
    <name type="scientific">Parthenolecanium corni</name>
    <dbReference type="NCBI Taxonomy" id="536013"/>
    <lineage>
        <taxon>Eukaryota</taxon>
        <taxon>Metazoa</taxon>
        <taxon>Ecdysozoa</taxon>
        <taxon>Arthropoda</taxon>
        <taxon>Hexapoda</taxon>
        <taxon>Insecta</taxon>
        <taxon>Pterygota</taxon>
        <taxon>Neoptera</taxon>
        <taxon>Paraneoptera</taxon>
        <taxon>Hemiptera</taxon>
        <taxon>Sternorrhyncha</taxon>
        <taxon>Coccoidea</taxon>
        <taxon>Coccidae</taxon>
        <taxon>Parthenolecanium</taxon>
    </lineage>
</organism>
<accession>A0AAN9TH44</accession>
<dbReference type="AlphaFoldDB" id="A0AAN9TH44"/>
<reference evidence="9 10" key="1">
    <citation type="submission" date="2024-03" db="EMBL/GenBank/DDBJ databases">
        <title>Adaptation during the transition from Ophiocordyceps entomopathogen to insect associate is accompanied by gene loss and intensified selection.</title>
        <authorList>
            <person name="Ward C.M."/>
            <person name="Onetto C.A."/>
            <person name="Borneman A.R."/>
        </authorList>
    </citation>
    <scope>NUCLEOTIDE SEQUENCE [LARGE SCALE GENOMIC DNA]</scope>
    <source>
        <strain evidence="9">AWRI1</strain>
        <tissue evidence="9">Single Adult Female</tissue>
    </source>
</reference>
<keyword evidence="3" id="KW-0812">Transmembrane</keyword>
<dbReference type="SUPFAM" id="SSF57302">
    <property type="entry name" value="Snake toxin-like"/>
    <property type="match status" value="1"/>
</dbReference>
<evidence type="ECO:0008006" key="11">
    <source>
        <dbReference type="Google" id="ProtNLM"/>
    </source>
</evidence>
<evidence type="ECO:0000256" key="5">
    <source>
        <dbReference type="ARBA" id="ARBA00022989"/>
    </source>
</evidence>